<comment type="subcellular location">
    <subcellularLocation>
        <location evidence="1">Cell membrane</location>
        <topology evidence="1">Multi-pass membrane protein</topology>
    </subcellularLocation>
</comment>
<comment type="caution">
    <text evidence="8">The sequence shown here is derived from an EMBL/GenBank/DDBJ whole genome shotgun (WGS) entry which is preliminary data.</text>
</comment>
<evidence type="ECO:0000256" key="4">
    <source>
        <dbReference type="ARBA" id="ARBA00022692"/>
    </source>
</evidence>
<evidence type="ECO:0000256" key="6">
    <source>
        <dbReference type="ARBA" id="ARBA00023136"/>
    </source>
</evidence>
<organism evidence="8 9">
    <name type="scientific">Microvirga brassicacearum</name>
    <dbReference type="NCBI Taxonomy" id="2580413"/>
    <lineage>
        <taxon>Bacteria</taxon>
        <taxon>Pseudomonadati</taxon>
        <taxon>Pseudomonadota</taxon>
        <taxon>Alphaproteobacteria</taxon>
        <taxon>Hyphomicrobiales</taxon>
        <taxon>Methylobacteriaceae</taxon>
        <taxon>Microvirga</taxon>
    </lineage>
</organism>
<dbReference type="PANTHER" id="PTHR30250:SF10">
    <property type="entry name" value="LIPOPOLYSACCHARIDE BIOSYNTHESIS PROTEIN WZXC"/>
    <property type="match status" value="1"/>
</dbReference>
<proteinExistence type="inferred from homology"/>
<dbReference type="PANTHER" id="PTHR30250">
    <property type="entry name" value="PST FAMILY PREDICTED COLANIC ACID TRANSPORTER"/>
    <property type="match status" value="1"/>
</dbReference>
<keyword evidence="4 7" id="KW-0812">Transmembrane</keyword>
<evidence type="ECO:0000313" key="9">
    <source>
        <dbReference type="Proteomes" id="UP000325684"/>
    </source>
</evidence>
<evidence type="ECO:0000256" key="3">
    <source>
        <dbReference type="ARBA" id="ARBA00022475"/>
    </source>
</evidence>
<gene>
    <name evidence="8" type="ORF">FEZ63_00405</name>
</gene>
<keyword evidence="6 7" id="KW-0472">Membrane</keyword>
<dbReference type="OrthoDB" id="7605542at2"/>
<dbReference type="Proteomes" id="UP000325684">
    <property type="component" value="Unassembled WGS sequence"/>
</dbReference>
<reference evidence="8 9" key="1">
    <citation type="journal article" date="2019" name="Microorganisms">
        <title>Genome Insights into the Novel Species Microvirga brassicacearum, a Rapeseed Endophyte with Biotechnological Potential.</title>
        <authorList>
            <person name="Jimenez-Gomez A."/>
            <person name="Saati-Santamaria Z."/>
            <person name="Igual J.M."/>
            <person name="Rivas R."/>
            <person name="Mateos P.F."/>
            <person name="Garcia-Fraile P."/>
        </authorList>
    </citation>
    <scope>NUCLEOTIDE SEQUENCE [LARGE SCALE GENOMIC DNA]</scope>
    <source>
        <strain evidence="8 9">CDVBN77</strain>
    </source>
</reference>
<dbReference type="InterPro" id="IPR050833">
    <property type="entry name" value="Poly_Biosynth_Transport"/>
</dbReference>
<comment type="similarity">
    <text evidence="2">Belongs to the polysaccharide synthase family.</text>
</comment>
<feature type="transmembrane region" description="Helical" evidence="7">
    <location>
        <begin position="12"/>
        <end position="35"/>
    </location>
</feature>
<accession>A0A5N3PJJ2</accession>
<keyword evidence="3" id="KW-1003">Cell membrane</keyword>
<feature type="transmembrane region" description="Helical" evidence="7">
    <location>
        <begin position="41"/>
        <end position="67"/>
    </location>
</feature>
<keyword evidence="5 7" id="KW-1133">Transmembrane helix</keyword>
<feature type="transmembrane region" description="Helical" evidence="7">
    <location>
        <begin position="142"/>
        <end position="163"/>
    </location>
</feature>
<dbReference type="CDD" id="cd13127">
    <property type="entry name" value="MATE_tuaB_like"/>
    <property type="match status" value="1"/>
</dbReference>
<feature type="transmembrane region" description="Helical" evidence="7">
    <location>
        <begin position="315"/>
        <end position="338"/>
    </location>
</feature>
<feature type="transmembrane region" description="Helical" evidence="7">
    <location>
        <begin position="289"/>
        <end position="309"/>
    </location>
</feature>
<feature type="transmembrane region" description="Helical" evidence="7">
    <location>
        <begin position="79"/>
        <end position="103"/>
    </location>
</feature>
<protein>
    <submittedName>
        <fullName evidence="8">Lipopolysaccharide biosynthesis protein</fullName>
    </submittedName>
</protein>
<evidence type="ECO:0000313" key="8">
    <source>
        <dbReference type="EMBL" id="KAB0269765.1"/>
    </source>
</evidence>
<name>A0A5N3PJJ2_9HYPH</name>
<evidence type="ECO:0000256" key="5">
    <source>
        <dbReference type="ARBA" id="ARBA00022989"/>
    </source>
</evidence>
<dbReference type="RefSeq" id="WP_150941658.1">
    <property type="nucleotide sequence ID" value="NZ_VCMV01000001.1"/>
</dbReference>
<evidence type="ECO:0000256" key="7">
    <source>
        <dbReference type="SAM" id="Phobius"/>
    </source>
</evidence>
<dbReference type="AlphaFoldDB" id="A0A5N3PJJ2"/>
<dbReference type="EMBL" id="VCMV01000001">
    <property type="protein sequence ID" value="KAB0269765.1"/>
    <property type="molecule type" value="Genomic_DNA"/>
</dbReference>
<feature type="transmembrane region" description="Helical" evidence="7">
    <location>
        <begin position="169"/>
        <end position="190"/>
    </location>
</feature>
<feature type="transmembrane region" description="Helical" evidence="7">
    <location>
        <begin position="109"/>
        <end position="130"/>
    </location>
</feature>
<evidence type="ECO:0000256" key="2">
    <source>
        <dbReference type="ARBA" id="ARBA00007430"/>
    </source>
</evidence>
<feature type="transmembrane region" description="Helical" evidence="7">
    <location>
        <begin position="350"/>
        <end position="370"/>
    </location>
</feature>
<dbReference type="Pfam" id="PF13440">
    <property type="entry name" value="Polysacc_synt_3"/>
    <property type="match status" value="1"/>
</dbReference>
<evidence type="ECO:0000256" key="1">
    <source>
        <dbReference type="ARBA" id="ARBA00004651"/>
    </source>
</evidence>
<sequence>MSIRRKLIAGSLWSIGASFTSLFSGFLVFSILAHLLQPAEFGIVAFAAIFIEIAATFMTAGIPEALIQREKWDETAASTAFWTSLVSSTLCAVAISAAGVWVILSGSSLLGAVIIALGSGLIVDGARAVHEAKLRREFGYKVLALRTTTAKLSAGIVGVGLAYHGFGVWALVVNRLVAAILSAVVIWRAVPWRPRLVFSKSDLRQFGRFGGTLITAKMLGEITKRIPELAIGFVLGPVALASYRVGLRGLQFLIGTTIRPLQVTALTALSRLPPAAVGEAYLRMTRATALVSFPVFLGAAAIAPDFVVLCFGQKWASSASVMTALALVVAPATLVYFAAPALTAVGNTRLIVVSDIAQLLTSTLVVLIAVPFGIVAIAAGLTIRSHLTLPIVLLMLRKGVGLRVRRTATALIGPGVAASLMAIAVTAARLFVLEDMGPLVRLLASALLGSVIYVVLLFAFAPRYTSETLLEFLPYLPPRFQRIGSRIVKRR</sequence>
<feature type="transmembrane region" description="Helical" evidence="7">
    <location>
        <begin position="408"/>
        <end position="432"/>
    </location>
</feature>
<feature type="transmembrane region" description="Helical" evidence="7">
    <location>
        <begin position="438"/>
        <end position="460"/>
    </location>
</feature>
<keyword evidence="9" id="KW-1185">Reference proteome</keyword>
<dbReference type="GO" id="GO:0005886">
    <property type="term" value="C:plasma membrane"/>
    <property type="evidence" value="ECO:0007669"/>
    <property type="project" value="UniProtKB-SubCell"/>
</dbReference>